<accession>A0A4V6ACN3</accession>
<keyword evidence="2 7" id="KW-0812">Transmembrane</keyword>
<keyword evidence="3 8" id="KW-0732">Signal</keyword>
<sequence length="518" mass="56353">MAGCLAFLFLAFLAFSANADVSFDCGASGFYTDENSIVWMGDEDLFKESQAEVVQSSNTISHVMSTLRVFTTRKKNCYSISEGSGSLLLVRASFFYGNYDKRSSPPSFDMHIDGNDWATVKTSLDQLVYYELVYVSKGDTTSICLAQTQPKQFPFISALEVRNLDSKMYSYLDPKYALFLRTRVAYGAKETVRFPDDAYDRIWVPAVVGSGITSVASDAIIIDVDNAPDYPPQEVLQNAITISSTSDSISLKPGFPDQEVSVYMNLYFSEVTQLDTTQNRSFKAYIDNKPVSDPIIPPYGEVTEMFINFTASSNTSFSLVANPGSTLPPLVNAMEVFYISDRLADGTNIKDVGGLVDLQTQFSVLQGRYGDPCLPSPYTWDWISCSNDVIPHVTALDLSSFGLSGQLPDFSSMDSLVAIDLHNNSLSGPIPDFLGAFPYLEELVSGNPGLCVSSKSCKPTSTDGSKSSPTPSSSSEKSNKLPIILGTTIPSSMISSAIVAFILHHRRKKAAIAAITAG</sequence>
<dbReference type="STRING" id="43335.A0A4V6ACN3"/>
<feature type="signal peptide" evidence="8">
    <location>
        <begin position="1"/>
        <end position="19"/>
    </location>
</feature>
<evidence type="ECO:0000256" key="5">
    <source>
        <dbReference type="ARBA" id="ARBA00023136"/>
    </source>
</evidence>
<dbReference type="PANTHER" id="PTHR45631:SF44">
    <property type="entry name" value="CARBOHYDRATE-BINDING PROTEIN OF THE ER PROTEIN"/>
    <property type="match status" value="1"/>
</dbReference>
<comment type="subcellular location">
    <subcellularLocation>
        <location evidence="1">Membrane</location>
        <topology evidence="1">Single-pass membrane protein</topology>
    </subcellularLocation>
</comment>
<reference evidence="10" key="1">
    <citation type="submission" date="2018-10" db="EMBL/GenBank/DDBJ databases">
        <title>Population genomic analysis revealed the cold adaptation of white poplar.</title>
        <authorList>
            <person name="Liu Y.-J."/>
        </authorList>
    </citation>
    <scope>NUCLEOTIDE SEQUENCE [LARGE SCALE GENOMIC DNA]</scope>
    <source>
        <strain evidence="10">PAL-ZL1</strain>
    </source>
</reference>
<evidence type="ECO:0000313" key="10">
    <source>
        <dbReference type="EMBL" id="TKS17536.1"/>
    </source>
</evidence>
<evidence type="ECO:0000256" key="8">
    <source>
        <dbReference type="SAM" id="SignalP"/>
    </source>
</evidence>
<dbReference type="EMBL" id="RCHU01000026">
    <property type="protein sequence ID" value="TKS17536.1"/>
    <property type="molecule type" value="Genomic_DNA"/>
</dbReference>
<feature type="region of interest" description="Disordered" evidence="6">
    <location>
        <begin position="456"/>
        <end position="479"/>
    </location>
</feature>
<feature type="chain" id="PRO_5020758010" description="Malectin-like domain-containing protein" evidence="8">
    <location>
        <begin position="20"/>
        <end position="518"/>
    </location>
</feature>
<dbReference type="PANTHER" id="PTHR45631">
    <property type="entry name" value="OS07G0107800 PROTEIN-RELATED"/>
    <property type="match status" value="1"/>
</dbReference>
<name>A0A4V6ACN3_POPAL</name>
<evidence type="ECO:0000256" key="2">
    <source>
        <dbReference type="ARBA" id="ARBA00022692"/>
    </source>
</evidence>
<dbReference type="InterPro" id="IPR032675">
    <property type="entry name" value="LRR_dom_sf"/>
</dbReference>
<dbReference type="AlphaFoldDB" id="A0A4V6ACN3"/>
<evidence type="ECO:0000256" key="7">
    <source>
        <dbReference type="SAM" id="Phobius"/>
    </source>
</evidence>
<keyword evidence="4 7" id="KW-1133">Transmembrane helix</keyword>
<feature type="domain" description="Malectin-like" evidence="9">
    <location>
        <begin position="24"/>
        <end position="338"/>
    </location>
</feature>
<gene>
    <name evidence="10" type="ORF">D5086_0000012520</name>
</gene>
<dbReference type="Gene3D" id="3.80.10.10">
    <property type="entry name" value="Ribonuclease Inhibitor"/>
    <property type="match status" value="1"/>
</dbReference>
<organism evidence="10">
    <name type="scientific">Populus alba</name>
    <name type="common">White poplar</name>
    <dbReference type="NCBI Taxonomy" id="43335"/>
    <lineage>
        <taxon>Eukaryota</taxon>
        <taxon>Viridiplantae</taxon>
        <taxon>Streptophyta</taxon>
        <taxon>Embryophyta</taxon>
        <taxon>Tracheophyta</taxon>
        <taxon>Spermatophyta</taxon>
        <taxon>Magnoliopsida</taxon>
        <taxon>eudicotyledons</taxon>
        <taxon>Gunneridae</taxon>
        <taxon>Pentapetalae</taxon>
        <taxon>rosids</taxon>
        <taxon>fabids</taxon>
        <taxon>Malpighiales</taxon>
        <taxon>Salicaceae</taxon>
        <taxon>Saliceae</taxon>
        <taxon>Populus</taxon>
    </lineage>
</organism>
<keyword evidence="5 7" id="KW-0472">Membrane</keyword>
<evidence type="ECO:0000259" key="9">
    <source>
        <dbReference type="Pfam" id="PF12819"/>
    </source>
</evidence>
<protein>
    <recommendedName>
        <fullName evidence="9">Malectin-like domain-containing protein</fullName>
    </recommendedName>
</protein>
<evidence type="ECO:0000256" key="6">
    <source>
        <dbReference type="SAM" id="MobiDB-lite"/>
    </source>
</evidence>
<dbReference type="InterPro" id="IPR024788">
    <property type="entry name" value="Malectin-like_Carb-bd_dom"/>
</dbReference>
<evidence type="ECO:0000256" key="4">
    <source>
        <dbReference type="ARBA" id="ARBA00022989"/>
    </source>
</evidence>
<comment type="caution">
    <text evidence="10">The sequence shown here is derived from an EMBL/GenBank/DDBJ whole genome shotgun (WGS) entry which is preliminary data.</text>
</comment>
<feature type="transmembrane region" description="Helical" evidence="7">
    <location>
        <begin position="481"/>
        <end position="503"/>
    </location>
</feature>
<feature type="compositionally biased region" description="Low complexity" evidence="6">
    <location>
        <begin position="458"/>
        <end position="476"/>
    </location>
</feature>
<evidence type="ECO:0000256" key="3">
    <source>
        <dbReference type="ARBA" id="ARBA00022729"/>
    </source>
</evidence>
<evidence type="ECO:0000256" key="1">
    <source>
        <dbReference type="ARBA" id="ARBA00004167"/>
    </source>
</evidence>
<dbReference type="GO" id="GO:0016020">
    <property type="term" value="C:membrane"/>
    <property type="evidence" value="ECO:0007669"/>
    <property type="project" value="UniProtKB-SubCell"/>
</dbReference>
<proteinExistence type="predicted"/>
<dbReference type="SUPFAM" id="SSF52058">
    <property type="entry name" value="L domain-like"/>
    <property type="match status" value="1"/>
</dbReference>
<dbReference type="Pfam" id="PF12819">
    <property type="entry name" value="Malectin_like"/>
    <property type="match status" value="1"/>
</dbReference>